<evidence type="ECO:0000256" key="5">
    <source>
        <dbReference type="PROSITE-ProRule" id="PRU00108"/>
    </source>
</evidence>
<dbReference type="PROSITE" id="PS50071">
    <property type="entry name" value="HOMEOBOX_2"/>
    <property type="match status" value="1"/>
</dbReference>
<feature type="compositionally biased region" description="Polar residues" evidence="7">
    <location>
        <begin position="165"/>
        <end position="196"/>
    </location>
</feature>
<dbReference type="Pfam" id="PF00046">
    <property type="entry name" value="Homeodomain"/>
    <property type="match status" value="1"/>
</dbReference>
<dbReference type="GO" id="GO:0003677">
    <property type="term" value="F:DNA binding"/>
    <property type="evidence" value="ECO:0007669"/>
    <property type="project" value="UniProtKB-UniRule"/>
</dbReference>
<proteinExistence type="predicted"/>
<dbReference type="PANTHER" id="PTHR24333">
    <property type="entry name" value="HOMEO BOX HB9 LIKE A-RELATED"/>
    <property type="match status" value="1"/>
</dbReference>
<dbReference type="Gene3D" id="1.10.10.60">
    <property type="entry name" value="Homeodomain-like"/>
    <property type="match status" value="1"/>
</dbReference>
<feature type="compositionally biased region" description="Low complexity" evidence="7">
    <location>
        <begin position="197"/>
        <end position="211"/>
    </location>
</feature>
<evidence type="ECO:0000256" key="2">
    <source>
        <dbReference type="ARBA" id="ARBA00023125"/>
    </source>
</evidence>
<feature type="region of interest" description="Disordered" evidence="7">
    <location>
        <begin position="1"/>
        <end position="29"/>
    </location>
</feature>
<dbReference type="SMART" id="SM00389">
    <property type="entry name" value="HOX"/>
    <property type="match status" value="1"/>
</dbReference>
<dbReference type="GO" id="GO:0000981">
    <property type="term" value="F:DNA-binding transcription factor activity, RNA polymerase II-specific"/>
    <property type="evidence" value="ECO:0007669"/>
    <property type="project" value="InterPro"/>
</dbReference>
<dbReference type="SUPFAM" id="SSF46689">
    <property type="entry name" value="Homeodomain-like"/>
    <property type="match status" value="1"/>
</dbReference>
<gene>
    <name evidence="9" type="ORF">PVAND_005901</name>
</gene>
<dbReference type="OrthoDB" id="6159439at2759"/>
<evidence type="ECO:0000313" key="10">
    <source>
        <dbReference type="Proteomes" id="UP001107558"/>
    </source>
</evidence>
<accession>A0A9J6C1Y2</accession>
<evidence type="ECO:0000256" key="4">
    <source>
        <dbReference type="ARBA" id="ARBA00023242"/>
    </source>
</evidence>
<keyword evidence="3 5" id="KW-0371">Homeobox</keyword>
<organism evidence="9 10">
    <name type="scientific">Polypedilum vanderplanki</name>
    <name type="common">Sleeping chironomid midge</name>
    <dbReference type="NCBI Taxonomy" id="319348"/>
    <lineage>
        <taxon>Eukaryota</taxon>
        <taxon>Metazoa</taxon>
        <taxon>Ecdysozoa</taxon>
        <taxon>Arthropoda</taxon>
        <taxon>Hexapoda</taxon>
        <taxon>Insecta</taxon>
        <taxon>Pterygota</taxon>
        <taxon>Neoptera</taxon>
        <taxon>Endopterygota</taxon>
        <taxon>Diptera</taxon>
        <taxon>Nematocera</taxon>
        <taxon>Chironomoidea</taxon>
        <taxon>Chironomidae</taxon>
        <taxon>Chironominae</taxon>
        <taxon>Polypedilum</taxon>
        <taxon>Polypedilum</taxon>
    </lineage>
</organism>
<dbReference type="PRINTS" id="PR00031">
    <property type="entry name" value="HTHREPRESSR"/>
</dbReference>
<dbReference type="PROSITE" id="PS00027">
    <property type="entry name" value="HOMEOBOX_1"/>
    <property type="match status" value="1"/>
</dbReference>
<evidence type="ECO:0000256" key="6">
    <source>
        <dbReference type="RuleBase" id="RU000682"/>
    </source>
</evidence>
<evidence type="ECO:0000259" key="8">
    <source>
        <dbReference type="PROSITE" id="PS50071"/>
    </source>
</evidence>
<dbReference type="PRINTS" id="PR00024">
    <property type="entry name" value="HOMEOBOX"/>
</dbReference>
<feature type="DNA-binding region" description="Homeobox" evidence="5">
    <location>
        <begin position="99"/>
        <end position="158"/>
    </location>
</feature>
<dbReference type="InterPro" id="IPR017970">
    <property type="entry name" value="Homeobox_CS"/>
</dbReference>
<feature type="domain" description="Homeobox" evidence="8">
    <location>
        <begin position="97"/>
        <end position="157"/>
    </location>
</feature>
<name>A0A9J6C1Y2_POLVA</name>
<dbReference type="InterPro" id="IPR050848">
    <property type="entry name" value="Homeobox_TF"/>
</dbReference>
<dbReference type="AlphaFoldDB" id="A0A9J6C1Y2"/>
<reference evidence="9" key="1">
    <citation type="submission" date="2021-03" db="EMBL/GenBank/DDBJ databases">
        <title>Chromosome level genome of the anhydrobiotic midge Polypedilum vanderplanki.</title>
        <authorList>
            <person name="Yoshida Y."/>
            <person name="Kikawada T."/>
            <person name="Gusev O."/>
        </authorList>
    </citation>
    <scope>NUCLEOTIDE SEQUENCE</scope>
    <source>
        <strain evidence="9">NIAS01</strain>
        <tissue evidence="9">Whole body or cell culture</tissue>
    </source>
</reference>
<evidence type="ECO:0000313" key="9">
    <source>
        <dbReference type="EMBL" id="KAG5676047.1"/>
    </source>
</evidence>
<feature type="region of interest" description="Disordered" evidence="7">
    <location>
        <begin position="242"/>
        <end position="266"/>
    </location>
</feature>
<evidence type="ECO:0000256" key="1">
    <source>
        <dbReference type="ARBA" id="ARBA00004123"/>
    </source>
</evidence>
<feature type="compositionally biased region" description="Low complexity" evidence="7">
    <location>
        <begin position="17"/>
        <end position="27"/>
    </location>
</feature>
<dbReference type="InterPro" id="IPR000047">
    <property type="entry name" value="HTH_motif"/>
</dbReference>
<feature type="compositionally biased region" description="Acidic residues" evidence="7">
    <location>
        <begin position="255"/>
        <end position="266"/>
    </location>
</feature>
<sequence length="275" mass="30326">MQPTALPLVPQSHPSVSANSSNNNNNAPIMYTSPPPYSEHQNYLQMLNAYLTPSATGYKCVDPYFLSQGIFSSFPNNGCHMPEILGIGMGMSALRHCRRRKARTVFSDPQLTGLEKRFEAQRYLSTPERVELASALGLSETQVKTWFQNRRMKFKKQLRRKDATANANNNSNVQDSSDASSRNDVSTTTNSQRLNQSLSGKTSSSSSTFSTYKPVTTNGALSTSKSNLNCILQNYTSNSILMKNSSSGSEKDSMSEDSDDDESCDVDIMGDELMC</sequence>
<dbReference type="Proteomes" id="UP001107558">
    <property type="component" value="Chromosome 2"/>
</dbReference>
<keyword evidence="4 5" id="KW-0539">Nucleus</keyword>
<dbReference type="GO" id="GO:0005634">
    <property type="term" value="C:nucleus"/>
    <property type="evidence" value="ECO:0007669"/>
    <property type="project" value="UniProtKB-SubCell"/>
</dbReference>
<dbReference type="EMBL" id="JADBJN010000002">
    <property type="protein sequence ID" value="KAG5676047.1"/>
    <property type="molecule type" value="Genomic_DNA"/>
</dbReference>
<evidence type="ECO:0000256" key="7">
    <source>
        <dbReference type="SAM" id="MobiDB-lite"/>
    </source>
</evidence>
<dbReference type="CDD" id="cd00086">
    <property type="entry name" value="homeodomain"/>
    <property type="match status" value="1"/>
</dbReference>
<dbReference type="InterPro" id="IPR001356">
    <property type="entry name" value="HD"/>
</dbReference>
<protein>
    <recommendedName>
        <fullName evidence="8">Homeobox domain-containing protein</fullName>
    </recommendedName>
</protein>
<dbReference type="FunFam" id="1.10.10.60:FF:000373">
    <property type="entry name" value="Blast:Brain-specific homeobox protein"/>
    <property type="match status" value="1"/>
</dbReference>
<comment type="subcellular location">
    <subcellularLocation>
        <location evidence="1 5 6">Nucleus</location>
    </subcellularLocation>
</comment>
<keyword evidence="10" id="KW-1185">Reference proteome</keyword>
<evidence type="ECO:0000256" key="3">
    <source>
        <dbReference type="ARBA" id="ARBA00023155"/>
    </source>
</evidence>
<dbReference type="InterPro" id="IPR020479">
    <property type="entry name" value="HD_metazoa"/>
</dbReference>
<dbReference type="PANTHER" id="PTHR24333:SF8">
    <property type="entry name" value="HOMEOBOX PROTEIN CEH-62"/>
    <property type="match status" value="1"/>
</dbReference>
<comment type="caution">
    <text evidence="9">The sequence shown here is derived from an EMBL/GenBank/DDBJ whole genome shotgun (WGS) entry which is preliminary data.</text>
</comment>
<dbReference type="InterPro" id="IPR009057">
    <property type="entry name" value="Homeodomain-like_sf"/>
</dbReference>
<feature type="region of interest" description="Disordered" evidence="7">
    <location>
        <begin position="157"/>
        <end position="213"/>
    </location>
</feature>
<keyword evidence="2 5" id="KW-0238">DNA-binding</keyword>